<dbReference type="GO" id="GO:0016020">
    <property type="term" value="C:membrane"/>
    <property type="evidence" value="ECO:0007669"/>
    <property type="project" value="UniProtKB-SubCell"/>
</dbReference>
<dbReference type="InterPro" id="IPR007274">
    <property type="entry name" value="Cop_transporter"/>
</dbReference>
<dbReference type="Proteomes" id="UP000250043">
    <property type="component" value="Unassembled WGS sequence"/>
</dbReference>
<keyword evidence="4" id="KW-0187">Copper transport</keyword>
<comment type="similarity">
    <text evidence="4">Belongs to the copper transporter (Ctr) (TC 1.A.56) family. SLC31A subfamily.</text>
</comment>
<feature type="transmembrane region" description="Helical" evidence="4">
    <location>
        <begin position="118"/>
        <end position="135"/>
    </location>
</feature>
<keyword evidence="4" id="KW-0186">Copper</keyword>
<organism evidence="6 7">
    <name type="scientific">Obba rivulosa</name>
    <dbReference type="NCBI Taxonomy" id="1052685"/>
    <lineage>
        <taxon>Eukaryota</taxon>
        <taxon>Fungi</taxon>
        <taxon>Dikarya</taxon>
        <taxon>Basidiomycota</taxon>
        <taxon>Agaricomycotina</taxon>
        <taxon>Agaricomycetes</taxon>
        <taxon>Polyporales</taxon>
        <taxon>Gelatoporiaceae</taxon>
        <taxon>Obba</taxon>
    </lineage>
</organism>
<keyword evidence="7" id="KW-1185">Reference proteome</keyword>
<comment type="subcellular location">
    <subcellularLocation>
        <location evidence="4">Membrane</location>
        <topology evidence="4">Multi-pass membrane protein</topology>
    </subcellularLocation>
</comment>
<protein>
    <recommendedName>
        <fullName evidence="4">Copper transport protein</fullName>
    </recommendedName>
</protein>
<feature type="transmembrane region" description="Helical" evidence="4">
    <location>
        <begin position="141"/>
        <end position="157"/>
    </location>
</feature>
<dbReference type="GO" id="GO:0005375">
    <property type="term" value="F:copper ion transmembrane transporter activity"/>
    <property type="evidence" value="ECO:0007669"/>
    <property type="project" value="UniProtKB-UniRule"/>
</dbReference>
<gene>
    <name evidence="6" type="ORF">OBBRIDRAFT_724242</name>
</gene>
<dbReference type="EMBL" id="KV722351">
    <property type="protein sequence ID" value="OCH93770.1"/>
    <property type="molecule type" value="Genomic_DNA"/>
</dbReference>
<keyword evidence="3 4" id="KW-0472">Membrane</keyword>
<proteinExistence type="inferred from homology"/>
<sequence length="179" mass="19249">MPPRRCKMNMLWNYDVQDTCIVFREWHITSTGAFVLSCLAVVALGVLYEWLRGAQRALDRRIAAQLSAQGKGKARGGTPVSRSSLDGDSEEAGLLTGLPALKSRTGTPLPISARISRAALYGITVFLSFFLMLVFMTYNAYLIVAVVIGAALGHFLFGTHLDVDGVLAGAVDGKGMACH</sequence>
<reference evidence="6 7" key="1">
    <citation type="submission" date="2016-07" db="EMBL/GenBank/DDBJ databases">
        <title>Draft genome of the white-rot fungus Obba rivulosa 3A-2.</title>
        <authorList>
            <consortium name="DOE Joint Genome Institute"/>
            <person name="Miettinen O."/>
            <person name="Riley R."/>
            <person name="Acob R."/>
            <person name="Barry K."/>
            <person name="Cullen D."/>
            <person name="De Vries R."/>
            <person name="Hainaut M."/>
            <person name="Hatakka A."/>
            <person name="Henrissat B."/>
            <person name="Hilden K."/>
            <person name="Kuo R."/>
            <person name="Labutti K."/>
            <person name="Lipzen A."/>
            <person name="Makela M.R."/>
            <person name="Sandor L."/>
            <person name="Spatafora J.W."/>
            <person name="Grigoriev I.V."/>
            <person name="Hibbett D.S."/>
        </authorList>
    </citation>
    <scope>NUCLEOTIDE SEQUENCE [LARGE SCALE GENOMIC DNA]</scope>
    <source>
        <strain evidence="6 7">3A-2</strain>
    </source>
</reference>
<evidence type="ECO:0000256" key="3">
    <source>
        <dbReference type="ARBA" id="ARBA00023136"/>
    </source>
</evidence>
<dbReference type="PANTHER" id="PTHR12483:SF115">
    <property type="entry name" value="COPPER TRANSPORT PROTEIN"/>
    <property type="match status" value="1"/>
</dbReference>
<keyword evidence="2 4" id="KW-1133">Transmembrane helix</keyword>
<feature type="region of interest" description="Disordered" evidence="5">
    <location>
        <begin position="70"/>
        <end position="90"/>
    </location>
</feature>
<dbReference type="OrthoDB" id="161814at2759"/>
<accession>A0A8E2J396</accession>
<evidence type="ECO:0000256" key="4">
    <source>
        <dbReference type="RuleBase" id="RU367022"/>
    </source>
</evidence>
<name>A0A8E2J396_9APHY</name>
<dbReference type="Pfam" id="PF04145">
    <property type="entry name" value="Ctr"/>
    <property type="match status" value="1"/>
</dbReference>
<dbReference type="PANTHER" id="PTHR12483">
    <property type="entry name" value="SOLUTE CARRIER FAMILY 31 COPPER TRANSPORTERS"/>
    <property type="match status" value="1"/>
</dbReference>
<keyword evidence="1 4" id="KW-0812">Transmembrane</keyword>
<keyword evidence="4" id="KW-0406">Ion transport</keyword>
<keyword evidence="4" id="KW-0813">Transport</keyword>
<evidence type="ECO:0000256" key="1">
    <source>
        <dbReference type="ARBA" id="ARBA00022692"/>
    </source>
</evidence>
<evidence type="ECO:0000313" key="7">
    <source>
        <dbReference type="Proteomes" id="UP000250043"/>
    </source>
</evidence>
<dbReference type="AlphaFoldDB" id="A0A8E2J396"/>
<evidence type="ECO:0000313" key="6">
    <source>
        <dbReference type="EMBL" id="OCH93770.1"/>
    </source>
</evidence>
<feature type="transmembrane region" description="Helical" evidence="4">
    <location>
        <begin position="32"/>
        <end position="51"/>
    </location>
</feature>
<evidence type="ECO:0000256" key="2">
    <source>
        <dbReference type="ARBA" id="ARBA00022989"/>
    </source>
</evidence>
<evidence type="ECO:0000256" key="5">
    <source>
        <dbReference type="SAM" id="MobiDB-lite"/>
    </source>
</evidence>